<gene>
    <name evidence="1" type="ORF">Ahy_B08g093165</name>
</gene>
<dbReference type="EMBL" id="SDMP01000018">
    <property type="protein sequence ID" value="RYQ97156.1"/>
    <property type="molecule type" value="Genomic_DNA"/>
</dbReference>
<evidence type="ECO:0000313" key="2">
    <source>
        <dbReference type="Proteomes" id="UP000289738"/>
    </source>
</evidence>
<dbReference type="Proteomes" id="UP000289738">
    <property type="component" value="Chromosome B08"/>
</dbReference>
<evidence type="ECO:0000313" key="1">
    <source>
        <dbReference type="EMBL" id="RYQ97156.1"/>
    </source>
</evidence>
<accession>A0A444Y5L3</accession>
<comment type="caution">
    <text evidence="1">The sequence shown here is derived from an EMBL/GenBank/DDBJ whole genome shotgun (WGS) entry which is preliminary data.</text>
</comment>
<organism evidence="1 2">
    <name type="scientific">Arachis hypogaea</name>
    <name type="common">Peanut</name>
    <dbReference type="NCBI Taxonomy" id="3818"/>
    <lineage>
        <taxon>Eukaryota</taxon>
        <taxon>Viridiplantae</taxon>
        <taxon>Streptophyta</taxon>
        <taxon>Embryophyta</taxon>
        <taxon>Tracheophyta</taxon>
        <taxon>Spermatophyta</taxon>
        <taxon>Magnoliopsida</taxon>
        <taxon>eudicotyledons</taxon>
        <taxon>Gunneridae</taxon>
        <taxon>Pentapetalae</taxon>
        <taxon>rosids</taxon>
        <taxon>fabids</taxon>
        <taxon>Fabales</taxon>
        <taxon>Fabaceae</taxon>
        <taxon>Papilionoideae</taxon>
        <taxon>50 kb inversion clade</taxon>
        <taxon>dalbergioids sensu lato</taxon>
        <taxon>Dalbergieae</taxon>
        <taxon>Pterocarpus clade</taxon>
        <taxon>Arachis</taxon>
    </lineage>
</organism>
<dbReference type="STRING" id="3818.A0A444Y5L3"/>
<sequence length="88" mass="10154">MQAWKKRIISFMLPSDLNTCLGWKTARFLCIIQVKKWTSNYNNYAIGSHVMDSMVTIAPRAGRELGYVRVKIDPIKFNEGMLTYGFFA</sequence>
<dbReference type="AlphaFoldDB" id="A0A444Y5L3"/>
<reference evidence="1 2" key="1">
    <citation type="submission" date="2019-01" db="EMBL/GenBank/DDBJ databases">
        <title>Sequencing of cultivated peanut Arachis hypogaea provides insights into genome evolution and oil improvement.</title>
        <authorList>
            <person name="Chen X."/>
        </authorList>
    </citation>
    <scope>NUCLEOTIDE SEQUENCE [LARGE SCALE GENOMIC DNA]</scope>
    <source>
        <strain evidence="2">cv. Fuhuasheng</strain>
        <strain evidence="1">GDAAS-fuhuasheng2018</strain>
        <tissue evidence="1">Leaves</tissue>
    </source>
</reference>
<dbReference type="EMBL" id="SDMP01000018">
    <property type="protein sequence ID" value="RYQ97155.1"/>
    <property type="molecule type" value="Genomic_DNA"/>
</dbReference>
<protein>
    <submittedName>
        <fullName evidence="1">Uncharacterized protein</fullName>
    </submittedName>
</protein>
<name>A0A444Y5L3_ARAHY</name>
<keyword evidence="2" id="KW-1185">Reference proteome</keyword>
<proteinExistence type="predicted"/>